<evidence type="ECO:0000313" key="5">
    <source>
        <dbReference type="Proteomes" id="UP000031572"/>
    </source>
</evidence>
<dbReference type="InterPro" id="IPR019734">
    <property type="entry name" value="TPR_rpt"/>
</dbReference>
<dbReference type="InterPro" id="IPR011990">
    <property type="entry name" value="TPR-like_helical_dom_sf"/>
</dbReference>
<dbReference type="AlphaFoldDB" id="A0A0C1Y4N7"/>
<feature type="repeat" description="TPR" evidence="1">
    <location>
        <begin position="525"/>
        <end position="558"/>
    </location>
</feature>
<dbReference type="Gene3D" id="1.25.40.10">
    <property type="entry name" value="Tetratricopeptide repeat domain"/>
    <property type="match status" value="2"/>
</dbReference>
<evidence type="ECO:0000256" key="3">
    <source>
        <dbReference type="SAM" id="SignalP"/>
    </source>
</evidence>
<evidence type="ECO:0000256" key="2">
    <source>
        <dbReference type="SAM" id="MobiDB-lite"/>
    </source>
</evidence>
<feature type="chain" id="PRO_5002142778" description="Tetratricopeptide repeat protein" evidence="3">
    <location>
        <begin position="19"/>
        <end position="605"/>
    </location>
</feature>
<dbReference type="PROSITE" id="PS50005">
    <property type="entry name" value="TPR"/>
    <property type="match status" value="1"/>
</dbReference>
<sequence length="605" mass="67442">MKNALLIVTLPLVLSACASWSQRPALPPLDAPGAAAQGFPADGKLAKKQQVSRHVGSTESEPRAEDPLPSLELTEEVMYKVLSAEIAYQRGDWQTGYVTMLGLAQQTRDPRLARRAAEIALAAKEADEALAAVRLWRTLAPHSDEATQYYLSFIILSDDLAEAKPLLDERLKEARPQTRGLLAFQIQRLLARAKDKAAAFTLLEDLLKPYLDMPEAHLALAQGAFAKGDSDRARQEALAALKLKPDSELAALSLAQVTTDKNEAATSLSDFLARHPKARDVRMAYARMLVEQKQYGKARHEFEMMLKEQPQDLTSLYALGVLSVQVNDFGAAEKYLVTYLNVLSANPEEERDPNQALLLLAQIAEERKDTDAVLKWLAQIEPGEAFLSAQIKRAQIIAKRGDTTQARQLLHELKANGEREHTQVVSAEAQILRDANQLGPAMDVLKAGLKQYPDNTDLLYDYAMIAEKGNQLDIMETALRRIMELAPNNQHAYNALGYSLAERNIRLDEAYGFIDKALKLAPEDPYIMDSMGWVQFRMGNLKEAESLLRRAYDLRPDAEIAVHLGEVLWIKGQKADAQKYWRDAQTKDPQNDTLKSTLARLNVNL</sequence>
<dbReference type="PANTHER" id="PTHR44216:SF3">
    <property type="entry name" value="PROTEIN O-MANNOSYL-TRANSFERASE TMTC2"/>
    <property type="match status" value="1"/>
</dbReference>
<dbReference type="PROSITE" id="PS51257">
    <property type="entry name" value="PROKAR_LIPOPROTEIN"/>
    <property type="match status" value="1"/>
</dbReference>
<evidence type="ECO:0008006" key="6">
    <source>
        <dbReference type="Google" id="ProtNLM"/>
    </source>
</evidence>
<accession>A0A0C1Y4N7</accession>
<evidence type="ECO:0000313" key="4">
    <source>
        <dbReference type="EMBL" id="KIF81988.1"/>
    </source>
</evidence>
<evidence type="ECO:0000256" key="1">
    <source>
        <dbReference type="PROSITE-ProRule" id="PRU00339"/>
    </source>
</evidence>
<dbReference type="SMART" id="SM00028">
    <property type="entry name" value="TPR"/>
    <property type="match status" value="6"/>
</dbReference>
<feature type="signal peptide" evidence="3">
    <location>
        <begin position="1"/>
        <end position="18"/>
    </location>
</feature>
<dbReference type="GO" id="GO:0000030">
    <property type="term" value="F:mannosyltransferase activity"/>
    <property type="evidence" value="ECO:0007669"/>
    <property type="project" value="TreeGrafter"/>
</dbReference>
<dbReference type="STRING" id="709839.TSA66_16150"/>
<keyword evidence="1" id="KW-0802">TPR repeat</keyword>
<gene>
    <name evidence="4" type="ORF">TSA66_16150</name>
</gene>
<reference evidence="4 5" key="1">
    <citation type="submission" date="2014-12" db="EMBL/GenBank/DDBJ databases">
        <title>Denitrispirillum autotrophicum gen. nov., sp. nov., Denitrifying, Facultatively Autotrophic Bacteria Isolated from Rice Paddy Soil.</title>
        <authorList>
            <person name="Ishii S."/>
            <person name="Ashida N."/>
            <person name="Ohno H."/>
            <person name="Otsuka S."/>
            <person name="Yokota A."/>
            <person name="Senoo K."/>
        </authorList>
    </citation>
    <scope>NUCLEOTIDE SEQUENCE [LARGE SCALE GENOMIC DNA]</scope>
    <source>
        <strain evidence="4 5">TSA66</strain>
    </source>
</reference>
<dbReference type="EMBL" id="JWJG01000028">
    <property type="protein sequence ID" value="KIF81988.1"/>
    <property type="molecule type" value="Genomic_DNA"/>
</dbReference>
<proteinExistence type="predicted"/>
<keyword evidence="3" id="KW-0732">Signal</keyword>
<feature type="region of interest" description="Disordered" evidence="2">
    <location>
        <begin position="47"/>
        <end position="68"/>
    </location>
</feature>
<organism evidence="4 5">
    <name type="scientific">Noviherbaspirillum autotrophicum</name>
    <dbReference type="NCBI Taxonomy" id="709839"/>
    <lineage>
        <taxon>Bacteria</taxon>
        <taxon>Pseudomonadati</taxon>
        <taxon>Pseudomonadota</taxon>
        <taxon>Betaproteobacteria</taxon>
        <taxon>Burkholderiales</taxon>
        <taxon>Oxalobacteraceae</taxon>
        <taxon>Noviherbaspirillum</taxon>
    </lineage>
</organism>
<comment type="caution">
    <text evidence="4">The sequence shown here is derived from an EMBL/GenBank/DDBJ whole genome shotgun (WGS) entry which is preliminary data.</text>
</comment>
<protein>
    <recommendedName>
        <fullName evidence="6">Tetratricopeptide repeat protein</fullName>
    </recommendedName>
</protein>
<dbReference type="GO" id="GO:0035269">
    <property type="term" value="P:protein O-linked glycosylation via mannose"/>
    <property type="evidence" value="ECO:0007669"/>
    <property type="project" value="TreeGrafter"/>
</dbReference>
<dbReference type="Proteomes" id="UP000031572">
    <property type="component" value="Unassembled WGS sequence"/>
</dbReference>
<keyword evidence="5" id="KW-1185">Reference proteome</keyword>
<dbReference type="InterPro" id="IPR052384">
    <property type="entry name" value="TMTC_O-mannosyltransferase"/>
</dbReference>
<dbReference type="SUPFAM" id="SSF48452">
    <property type="entry name" value="TPR-like"/>
    <property type="match status" value="2"/>
</dbReference>
<dbReference type="OrthoDB" id="9766710at2"/>
<name>A0A0C1Y4N7_9BURK</name>
<dbReference type="Pfam" id="PF13432">
    <property type="entry name" value="TPR_16"/>
    <property type="match status" value="2"/>
</dbReference>
<dbReference type="PANTHER" id="PTHR44216">
    <property type="entry name" value="PROTEIN O-MANNOSYL-TRANSFERASE TMTC2"/>
    <property type="match status" value="1"/>
</dbReference>
<dbReference type="RefSeq" id="WP_040040737.1">
    <property type="nucleotide sequence ID" value="NZ_JWJG01000028.1"/>
</dbReference>